<proteinExistence type="predicted"/>
<dbReference type="Proteomes" id="UP001342826">
    <property type="component" value="Unassembled WGS sequence"/>
</dbReference>
<dbReference type="Pfam" id="PF00753">
    <property type="entry name" value="Lactamase_B"/>
    <property type="match status" value="1"/>
</dbReference>
<organism evidence="2 3">
    <name type="scientific">Metabacillus fastidiosus</name>
    <dbReference type="NCBI Taxonomy" id="1458"/>
    <lineage>
        <taxon>Bacteria</taxon>
        <taxon>Bacillati</taxon>
        <taxon>Bacillota</taxon>
        <taxon>Bacilli</taxon>
        <taxon>Bacillales</taxon>
        <taxon>Bacillaceae</taxon>
        <taxon>Metabacillus</taxon>
    </lineage>
</organism>
<comment type="caution">
    <text evidence="2">The sequence shown here is derived from an EMBL/GenBank/DDBJ whole genome shotgun (WGS) entry which is preliminary data.</text>
</comment>
<evidence type="ECO:0000259" key="1">
    <source>
        <dbReference type="SMART" id="SM00849"/>
    </source>
</evidence>
<evidence type="ECO:0000313" key="2">
    <source>
        <dbReference type="EMBL" id="MED4401829.1"/>
    </source>
</evidence>
<dbReference type="EMBL" id="JARTFS010000006">
    <property type="protein sequence ID" value="MED4401829.1"/>
    <property type="molecule type" value="Genomic_DNA"/>
</dbReference>
<gene>
    <name evidence="2" type="ORF">P9271_10915</name>
</gene>
<dbReference type="PANTHER" id="PTHR42951:SF17">
    <property type="entry name" value="METALLO-BETA-LACTAMASE DOMAIN-CONTAINING PROTEIN"/>
    <property type="match status" value="1"/>
</dbReference>
<dbReference type="InterPro" id="IPR001279">
    <property type="entry name" value="Metallo-B-lactamas"/>
</dbReference>
<dbReference type="SUPFAM" id="SSF56281">
    <property type="entry name" value="Metallo-hydrolase/oxidoreductase"/>
    <property type="match status" value="1"/>
</dbReference>
<dbReference type="InterPro" id="IPR050855">
    <property type="entry name" value="NDM-1-like"/>
</dbReference>
<dbReference type="InterPro" id="IPR036866">
    <property type="entry name" value="RibonucZ/Hydroxyglut_hydro"/>
</dbReference>
<keyword evidence="3" id="KW-1185">Reference proteome</keyword>
<protein>
    <submittedName>
        <fullName evidence="2">MBL fold metallo-hydrolase</fullName>
    </submittedName>
</protein>
<sequence length="286" mass="31739">MDKQLQYGDDYKFIPVTSITSGMGMEVSPDVYCYAIQVVNICYVGSAVQNSGFVLIDAGMPGSAEKIIAETENRFGAGSRPKAIILTHGHFDHVGAIVELIEHWDVPVFAHELEFPYLTGKKSYPEPDATVEGGLVAKMSPMFPNEPVQLGEHLRKLPEDGTVPEMEGWRFIHTPGHSPGHISLFREEDRTLIAGDAFVTVRQDSLYKVLTQQQEINGPPRYLTTDWLAAWESVKKLQQLNPSMTVTGHGTPMSGQGLSDGLNKLVQDFEQIAIPDYGRFVNRLKH</sequence>
<reference evidence="2 3" key="1">
    <citation type="submission" date="2023-03" db="EMBL/GenBank/DDBJ databases">
        <title>Bacillus Genome Sequencing.</title>
        <authorList>
            <person name="Dunlap C."/>
        </authorList>
    </citation>
    <scope>NUCLEOTIDE SEQUENCE [LARGE SCALE GENOMIC DNA]</scope>
    <source>
        <strain evidence="2 3">NRS-1717</strain>
    </source>
</reference>
<evidence type="ECO:0000313" key="3">
    <source>
        <dbReference type="Proteomes" id="UP001342826"/>
    </source>
</evidence>
<dbReference type="CDD" id="cd07721">
    <property type="entry name" value="yflN-like_MBL-fold"/>
    <property type="match status" value="1"/>
</dbReference>
<dbReference type="PANTHER" id="PTHR42951">
    <property type="entry name" value="METALLO-BETA-LACTAMASE DOMAIN-CONTAINING"/>
    <property type="match status" value="1"/>
</dbReference>
<name>A0ABU6P018_9BACI</name>
<dbReference type="SMART" id="SM00849">
    <property type="entry name" value="Lactamase_B"/>
    <property type="match status" value="1"/>
</dbReference>
<accession>A0ABU6P018</accession>
<feature type="domain" description="Metallo-beta-lactamase" evidence="1">
    <location>
        <begin position="38"/>
        <end position="249"/>
    </location>
</feature>
<dbReference type="Gene3D" id="3.60.15.10">
    <property type="entry name" value="Ribonuclease Z/Hydroxyacylglutathione hydrolase-like"/>
    <property type="match status" value="1"/>
</dbReference>